<organism evidence="17 18">
    <name type="scientific">Rotaria sordida</name>
    <dbReference type="NCBI Taxonomy" id="392033"/>
    <lineage>
        <taxon>Eukaryota</taxon>
        <taxon>Metazoa</taxon>
        <taxon>Spiralia</taxon>
        <taxon>Gnathifera</taxon>
        <taxon>Rotifera</taxon>
        <taxon>Eurotatoria</taxon>
        <taxon>Bdelloidea</taxon>
        <taxon>Philodinida</taxon>
        <taxon>Philodinidae</taxon>
        <taxon>Rotaria</taxon>
    </lineage>
</organism>
<dbReference type="Pfam" id="PF10272">
    <property type="entry name" value="Tmpp129"/>
    <property type="match status" value="1"/>
</dbReference>
<dbReference type="InterPro" id="IPR013083">
    <property type="entry name" value="Znf_RING/FYVE/PHD"/>
</dbReference>
<dbReference type="GO" id="GO:0005783">
    <property type="term" value="C:endoplasmic reticulum"/>
    <property type="evidence" value="ECO:0007669"/>
    <property type="project" value="TreeGrafter"/>
</dbReference>
<dbReference type="Pfam" id="PF04757">
    <property type="entry name" value="Pex2_Pex12"/>
    <property type="match status" value="1"/>
</dbReference>
<keyword evidence="18" id="KW-1185">Reference proteome</keyword>
<keyword evidence="8" id="KW-0863">Zinc-finger</keyword>
<evidence type="ECO:0000256" key="14">
    <source>
        <dbReference type="SAM" id="Phobius"/>
    </source>
</evidence>
<evidence type="ECO:0000256" key="9">
    <source>
        <dbReference type="ARBA" id="ARBA00022833"/>
    </source>
</evidence>
<evidence type="ECO:0000256" key="10">
    <source>
        <dbReference type="ARBA" id="ARBA00022927"/>
    </source>
</evidence>
<feature type="transmembrane region" description="Helical" evidence="14">
    <location>
        <begin position="322"/>
        <end position="339"/>
    </location>
</feature>
<dbReference type="GO" id="GO:0005778">
    <property type="term" value="C:peroxisomal membrane"/>
    <property type="evidence" value="ECO:0007669"/>
    <property type="project" value="UniProtKB-SubCell"/>
</dbReference>
<evidence type="ECO:0000313" key="17">
    <source>
        <dbReference type="EMBL" id="CAF1575919.1"/>
    </source>
</evidence>
<dbReference type="GO" id="GO:0008270">
    <property type="term" value="F:zinc ion binding"/>
    <property type="evidence" value="ECO:0007669"/>
    <property type="project" value="UniProtKB-KW"/>
</dbReference>
<reference evidence="17" key="1">
    <citation type="submission" date="2021-02" db="EMBL/GenBank/DDBJ databases">
        <authorList>
            <person name="Nowell W R."/>
        </authorList>
    </citation>
    <scope>NUCLEOTIDE SEQUENCE</scope>
</reference>
<keyword evidence="12 14" id="KW-0472">Membrane</keyword>
<dbReference type="PANTHER" id="PTHR31322">
    <property type="entry name" value="E3 UBIQUITIN-PROTEIN LIGASE TM129"/>
    <property type="match status" value="1"/>
</dbReference>
<accession>A0A815YZM0</accession>
<dbReference type="PANTHER" id="PTHR31322:SF2">
    <property type="entry name" value="E3 UBIQUITIN-PROTEIN LIGASE TM129"/>
    <property type="match status" value="1"/>
</dbReference>
<sequence length="698" mass="81295">MTSSNIQSTLNFTSSTIISPPLPSVFELLAQERLTDLIRPCLRQIFKFLHEIRPLSNSLRILYKYKDEFILLIESIVQWLYLHFYSALIGEHFYGLKRTANHRLRSLIFSVFLPYVKLKLDSLHEQMSMNNNNNNNNNNNRHTTFYMILQILPKIQVFIEGICWLYRIGYAFGRIEYYSPELQLAGVKLTYAKDPSPVIPSSTNASRFFSIISQIISSGLFLVQFIEWWNNTNGSKKNSINANINPPLPTTVRTQSTIGKRQCPLCRQPCNVPTAVLGSGYVYCYTCISDYVKRYHRCPTTHQPINLGMLYPFLDNVNTSELYVITFLYSLIVFIIILPPSELASAGFSIQNIFSYFLVETEEISFIRYHIKRISIKYIIHSFLSLGYVFILLYYCDWSLGIINVFINLFTQTSIILRFILYICLLIPIITSLIVLQWHLNDCYMHPIVRQLRLFIQINNQQQEQTWHTVESSINTEFRRFDKFTCGTATSNVRCYVLDSWILKCSMYHVNIAQQSNVRVELVDAHDIHLQETNEEVSLSTQYLNIVIKSYDIRIKPFYIRLKANEYDDLRGKLQANIENVKNIVVRQSLSELFVTDFRRHVIQNPKYRLPPNQRDLDTCIGCLQTNANVKLVKNCDAPNIGRCQTCFCRPMWCLECLGKWFASRQDQARPDTWLQSTCPCPSCRSVFCILDISLVEF</sequence>
<keyword evidence="13" id="KW-0576">Peroxisome</keyword>
<keyword evidence="10" id="KW-0653">Protein transport</keyword>
<evidence type="ECO:0000256" key="2">
    <source>
        <dbReference type="ARBA" id="ARBA00004906"/>
    </source>
</evidence>
<dbReference type="EMBL" id="CAJNOH010002628">
    <property type="protein sequence ID" value="CAF1303716.1"/>
    <property type="molecule type" value="Genomic_DNA"/>
</dbReference>
<evidence type="ECO:0000256" key="4">
    <source>
        <dbReference type="ARBA" id="ARBA00008704"/>
    </source>
</evidence>
<comment type="caution">
    <text evidence="17">The sequence shown here is derived from an EMBL/GenBank/DDBJ whole genome shotgun (WGS) entry which is preliminary data.</text>
</comment>
<comment type="pathway">
    <text evidence="2">Protein modification; protein ubiquitination.</text>
</comment>
<keyword evidence="5" id="KW-0813">Transport</keyword>
<dbReference type="AlphaFoldDB" id="A0A815YZM0"/>
<dbReference type="Proteomes" id="UP000663854">
    <property type="component" value="Unassembled WGS sequence"/>
</dbReference>
<proteinExistence type="inferred from homology"/>
<evidence type="ECO:0000256" key="11">
    <source>
        <dbReference type="ARBA" id="ARBA00022989"/>
    </source>
</evidence>
<feature type="domain" description="Pex N-terminal" evidence="15">
    <location>
        <begin position="31"/>
        <end position="231"/>
    </location>
</feature>
<dbReference type="InterPro" id="IPR006845">
    <property type="entry name" value="Pex_N"/>
</dbReference>
<evidence type="ECO:0000259" key="15">
    <source>
        <dbReference type="Pfam" id="PF04757"/>
    </source>
</evidence>
<comment type="subcellular location">
    <subcellularLocation>
        <location evidence="1">Peroxisome membrane</location>
        <topology evidence="1">Multi-pass membrane protein</topology>
    </subcellularLocation>
</comment>
<keyword evidence="6 14" id="KW-0812">Transmembrane</keyword>
<dbReference type="GO" id="GO:0015031">
    <property type="term" value="P:protein transport"/>
    <property type="evidence" value="ECO:0007669"/>
    <property type="project" value="UniProtKB-KW"/>
</dbReference>
<evidence type="ECO:0000256" key="3">
    <source>
        <dbReference type="ARBA" id="ARBA00007332"/>
    </source>
</evidence>
<dbReference type="SUPFAM" id="SSF57850">
    <property type="entry name" value="RING/U-box"/>
    <property type="match status" value="1"/>
</dbReference>
<evidence type="ECO:0000313" key="16">
    <source>
        <dbReference type="EMBL" id="CAF1303716.1"/>
    </source>
</evidence>
<dbReference type="InterPro" id="IPR018801">
    <property type="entry name" value="TM129"/>
</dbReference>
<comment type="similarity">
    <text evidence="3">Belongs to the TMEM129 family.</text>
</comment>
<keyword evidence="9" id="KW-0862">Zinc</keyword>
<evidence type="ECO:0000256" key="6">
    <source>
        <dbReference type="ARBA" id="ARBA00022692"/>
    </source>
</evidence>
<evidence type="ECO:0000256" key="7">
    <source>
        <dbReference type="ARBA" id="ARBA00022723"/>
    </source>
</evidence>
<dbReference type="GO" id="GO:0016567">
    <property type="term" value="P:protein ubiquitination"/>
    <property type="evidence" value="ECO:0007669"/>
    <property type="project" value="InterPro"/>
</dbReference>
<dbReference type="Proteomes" id="UP000663870">
    <property type="component" value="Unassembled WGS sequence"/>
</dbReference>
<evidence type="ECO:0000313" key="18">
    <source>
        <dbReference type="Proteomes" id="UP000663870"/>
    </source>
</evidence>
<feature type="transmembrane region" description="Helical" evidence="14">
    <location>
        <begin position="415"/>
        <end position="436"/>
    </location>
</feature>
<dbReference type="Gene3D" id="3.30.40.10">
    <property type="entry name" value="Zinc/RING finger domain, C3HC4 (zinc finger)"/>
    <property type="match status" value="1"/>
</dbReference>
<comment type="similarity">
    <text evidence="4">Belongs to the pex2/pex10/pex12 family.</text>
</comment>
<name>A0A815YZM0_9BILA</name>
<dbReference type="EMBL" id="CAJNOL010003853">
    <property type="protein sequence ID" value="CAF1575919.1"/>
    <property type="molecule type" value="Genomic_DNA"/>
</dbReference>
<evidence type="ECO:0000256" key="12">
    <source>
        <dbReference type="ARBA" id="ARBA00023136"/>
    </source>
</evidence>
<evidence type="ECO:0000256" key="5">
    <source>
        <dbReference type="ARBA" id="ARBA00022448"/>
    </source>
</evidence>
<keyword evidence="11 14" id="KW-1133">Transmembrane helix</keyword>
<evidence type="ECO:0000256" key="1">
    <source>
        <dbReference type="ARBA" id="ARBA00004585"/>
    </source>
</evidence>
<protein>
    <recommendedName>
        <fullName evidence="15">Pex N-terminal domain-containing protein</fullName>
    </recommendedName>
</protein>
<keyword evidence="7" id="KW-0479">Metal-binding</keyword>
<gene>
    <name evidence="17" type="ORF">JXQ802_LOCUS45679</name>
    <name evidence="16" type="ORF">PYM288_LOCUS30048</name>
</gene>
<dbReference type="GO" id="GO:0061630">
    <property type="term" value="F:ubiquitin protein ligase activity"/>
    <property type="evidence" value="ECO:0007669"/>
    <property type="project" value="InterPro"/>
</dbReference>
<evidence type="ECO:0000256" key="8">
    <source>
        <dbReference type="ARBA" id="ARBA00022771"/>
    </source>
</evidence>
<evidence type="ECO:0000256" key="13">
    <source>
        <dbReference type="ARBA" id="ARBA00023140"/>
    </source>
</evidence>